<dbReference type="EnsemblPlants" id="OPUNC01G25860.1">
    <property type="protein sequence ID" value="OPUNC01G25860.1"/>
    <property type="gene ID" value="OPUNC01G25860"/>
</dbReference>
<evidence type="ECO:0000256" key="1">
    <source>
        <dbReference type="SAM" id="MobiDB-lite"/>
    </source>
</evidence>
<reference evidence="2" key="1">
    <citation type="submission" date="2015-04" db="UniProtKB">
        <authorList>
            <consortium name="EnsemblPlants"/>
        </authorList>
    </citation>
    <scope>IDENTIFICATION</scope>
</reference>
<organism evidence="2">
    <name type="scientific">Oryza punctata</name>
    <name type="common">Red rice</name>
    <dbReference type="NCBI Taxonomy" id="4537"/>
    <lineage>
        <taxon>Eukaryota</taxon>
        <taxon>Viridiplantae</taxon>
        <taxon>Streptophyta</taxon>
        <taxon>Embryophyta</taxon>
        <taxon>Tracheophyta</taxon>
        <taxon>Spermatophyta</taxon>
        <taxon>Magnoliopsida</taxon>
        <taxon>Liliopsida</taxon>
        <taxon>Poales</taxon>
        <taxon>Poaceae</taxon>
        <taxon>BOP clade</taxon>
        <taxon>Oryzoideae</taxon>
        <taxon>Oryzeae</taxon>
        <taxon>Oryzinae</taxon>
        <taxon>Oryza</taxon>
    </lineage>
</organism>
<feature type="compositionally biased region" description="Basic residues" evidence="1">
    <location>
        <begin position="46"/>
        <end position="58"/>
    </location>
</feature>
<evidence type="ECO:0000313" key="3">
    <source>
        <dbReference type="Proteomes" id="UP000026962"/>
    </source>
</evidence>
<dbReference type="Gramene" id="OPUNC01G25860.1">
    <property type="protein sequence ID" value="OPUNC01G25860.1"/>
    <property type="gene ID" value="OPUNC01G25860"/>
</dbReference>
<feature type="region of interest" description="Disordered" evidence="1">
    <location>
        <begin position="28"/>
        <end position="87"/>
    </location>
</feature>
<protein>
    <submittedName>
        <fullName evidence="2">Uncharacterized protein</fullName>
    </submittedName>
</protein>
<dbReference type="Proteomes" id="UP000026962">
    <property type="component" value="Chromosome 1"/>
</dbReference>
<dbReference type="AlphaFoldDB" id="A0A0E0JM77"/>
<feature type="compositionally biased region" description="Basic and acidic residues" evidence="1">
    <location>
        <begin position="75"/>
        <end position="87"/>
    </location>
</feature>
<proteinExistence type="predicted"/>
<reference evidence="2" key="2">
    <citation type="submission" date="2018-05" db="EMBL/GenBank/DDBJ databases">
        <title>OpunRS2 (Oryza punctata Reference Sequence Version 2).</title>
        <authorList>
            <person name="Zhang J."/>
            <person name="Kudrna D."/>
            <person name="Lee S."/>
            <person name="Talag J."/>
            <person name="Welchert J."/>
            <person name="Wing R.A."/>
        </authorList>
    </citation>
    <scope>NUCLEOTIDE SEQUENCE [LARGE SCALE GENOMIC DNA]</scope>
</reference>
<evidence type="ECO:0000313" key="2">
    <source>
        <dbReference type="EnsemblPlants" id="OPUNC01G25860.1"/>
    </source>
</evidence>
<sequence>MPLLCSGGGGGNGVGFLRSVPVASVGSAATQLRGSTSAVDEVSSPRWRRPSPERRKKTMMPAILGENPWASTARGKGDSKPHPPQCRREAFLRRTWTRERGSFTSPCVGARGPARASTGLTVKILPVCLATTP</sequence>
<keyword evidence="3" id="KW-1185">Reference proteome</keyword>
<name>A0A0E0JM77_ORYPU</name>
<feature type="compositionally biased region" description="Polar residues" evidence="1">
    <location>
        <begin position="28"/>
        <end position="38"/>
    </location>
</feature>
<accession>A0A0E0JM77</accession>
<dbReference type="HOGENOM" id="CLU_1910048_0_0_1"/>